<evidence type="ECO:0000256" key="2">
    <source>
        <dbReference type="ARBA" id="ARBA00023015"/>
    </source>
</evidence>
<dbReference type="InterPro" id="IPR000943">
    <property type="entry name" value="RNA_pol_sigma70"/>
</dbReference>
<feature type="compositionally biased region" description="Basic and acidic residues" evidence="6">
    <location>
        <begin position="197"/>
        <end position="208"/>
    </location>
</feature>
<evidence type="ECO:0000256" key="4">
    <source>
        <dbReference type="ARBA" id="ARBA00023125"/>
    </source>
</evidence>
<dbReference type="AlphaFoldDB" id="A0A8J5YF99"/>
<proteinExistence type="inferred from homology"/>
<dbReference type="OrthoDB" id="47406at2759"/>
<dbReference type="InterPro" id="IPR007627">
    <property type="entry name" value="RNA_pol_sigma70_r2"/>
</dbReference>
<feature type="compositionally biased region" description="Basic residues" evidence="6">
    <location>
        <begin position="146"/>
        <end position="157"/>
    </location>
</feature>
<keyword evidence="4" id="KW-0238">DNA-binding</keyword>
<accession>A0A8J5YF99</accession>
<dbReference type="GO" id="GO:0071482">
    <property type="term" value="P:cellular response to light stimulus"/>
    <property type="evidence" value="ECO:0007669"/>
    <property type="project" value="UniProtKB-ARBA"/>
</dbReference>
<dbReference type="Pfam" id="PF04539">
    <property type="entry name" value="Sigma70_r3"/>
    <property type="match status" value="2"/>
</dbReference>
<dbReference type="Gene3D" id="1.10.10.10">
    <property type="entry name" value="Winged helix-like DNA-binding domain superfamily/Winged helix DNA-binding domain"/>
    <property type="match status" value="3"/>
</dbReference>
<gene>
    <name evidence="10" type="ORF">CXB51_033233</name>
</gene>
<evidence type="ECO:0008006" key="12">
    <source>
        <dbReference type="Google" id="ProtNLM"/>
    </source>
</evidence>
<dbReference type="GO" id="GO:0016987">
    <property type="term" value="F:sigma factor activity"/>
    <property type="evidence" value="ECO:0007669"/>
    <property type="project" value="UniProtKB-KW"/>
</dbReference>
<dbReference type="NCBIfam" id="TIGR02937">
    <property type="entry name" value="sigma70-ECF"/>
    <property type="match status" value="1"/>
</dbReference>
<evidence type="ECO:0000256" key="1">
    <source>
        <dbReference type="ARBA" id="ARBA00007788"/>
    </source>
</evidence>
<evidence type="ECO:0000259" key="8">
    <source>
        <dbReference type="Pfam" id="PF04542"/>
    </source>
</evidence>
<organism evidence="10 11">
    <name type="scientific">Gossypium anomalum</name>
    <dbReference type="NCBI Taxonomy" id="47600"/>
    <lineage>
        <taxon>Eukaryota</taxon>
        <taxon>Viridiplantae</taxon>
        <taxon>Streptophyta</taxon>
        <taxon>Embryophyta</taxon>
        <taxon>Tracheophyta</taxon>
        <taxon>Spermatophyta</taxon>
        <taxon>Magnoliopsida</taxon>
        <taxon>eudicotyledons</taxon>
        <taxon>Gunneridae</taxon>
        <taxon>Pentapetalae</taxon>
        <taxon>rosids</taxon>
        <taxon>malvids</taxon>
        <taxon>Malvales</taxon>
        <taxon>Malvaceae</taxon>
        <taxon>Malvoideae</taxon>
        <taxon>Gossypium</taxon>
    </lineage>
</organism>
<dbReference type="Proteomes" id="UP000701853">
    <property type="component" value="Chromosome 12"/>
</dbReference>
<evidence type="ECO:0000313" key="11">
    <source>
        <dbReference type="Proteomes" id="UP000701853"/>
    </source>
</evidence>
<evidence type="ECO:0000256" key="5">
    <source>
        <dbReference type="ARBA" id="ARBA00023163"/>
    </source>
</evidence>
<dbReference type="InterPro" id="IPR014284">
    <property type="entry name" value="RNA_pol_sigma-70_dom"/>
</dbReference>
<evidence type="ECO:0000313" key="10">
    <source>
        <dbReference type="EMBL" id="KAG8476350.1"/>
    </source>
</evidence>
<dbReference type="PRINTS" id="PR00046">
    <property type="entry name" value="SIGMA70FCT"/>
</dbReference>
<keyword evidence="2" id="KW-0805">Transcription regulation</keyword>
<dbReference type="PANTHER" id="PTHR30603">
    <property type="entry name" value="RNA POLYMERASE SIGMA FACTOR RPO"/>
    <property type="match status" value="1"/>
</dbReference>
<dbReference type="InterPro" id="IPR050239">
    <property type="entry name" value="Sigma-70_RNA_pol_init_factors"/>
</dbReference>
<feature type="domain" description="RNA polymerase sigma-70 region 2" evidence="8">
    <location>
        <begin position="365"/>
        <end position="431"/>
    </location>
</feature>
<dbReference type="InterPro" id="IPR013324">
    <property type="entry name" value="RNA_pol_sigma_r3/r4-like"/>
</dbReference>
<feature type="region of interest" description="Disordered" evidence="6">
    <location>
        <begin position="193"/>
        <end position="243"/>
    </location>
</feature>
<dbReference type="GO" id="GO:0003677">
    <property type="term" value="F:DNA binding"/>
    <property type="evidence" value="ECO:0007669"/>
    <property type="project" value="UniProtKB-KW"/>
</dbReference>
<evidence type="ECO:0000259" key="9">
    <source>
        <dbReference type="Pfam" id="PF04545"/>
    </source>
</evidence>
<sequence length="599" mass="68201">MILLYFEKSFIILGFVVARKKKREFLKSHDPSRLSNSLLLCSTRTSFNYVILMNLLHVSCTVADARVCLVAVFCLNFAKRQFEMGVVSVSSSAARTPVGLGTKFSTQRCTFRRPCIVAFKADKSNNTALVTLRDHNLLPVETAKEHPKRRGKAKKASKTVNRDFTDEGSPYTVDVDYNEAAAKLENIYKLSPSTQTFDEKGSEGETKGRQPRRKRSKESDGKADNGDDKIVVRSQTKKNRRLGLDKRIELKSNREEKSVVSGQSKKGISNESEKIDRLVRDYSASTDLVSLDWKKMKIPPVLPSTEHTWLFKLMQPMKALLEAKENLQKDLGRDPTEDELAEATNSSAAQVRRQLEVGRAARNKLIKHNLRLVLFVINKYFQDFANGPRFQDLCQAGVKGLITAIDRFEPRRRFRLSTYGLFWIRHAIIRSMTLSSFTRVSFGLESVRVEIQRAKLELLFELHREPTDDEVIKRVGISPERYQEVMRASKPVASLHLRHSVTQEEFISGITDVDGVGGDHRRQPALLRLALDDVLDSLKPKESLVIRQRYGLDGKGDRTLGEIAGNLNISREMVRKHEVKALMKLKHPARVDYLRRYVV</sequence>
<dbReference type="InterPro" id="IPR007624">
    <property type="entry name" value="RNA_pol_sigma70_r3"/>
</dbReference>
<evidence type="ECO:0000256" key="3">
    <source>
        <dbReference type="ARBA" id="ARBA00023082"/>
    </source>
</evidence>
<dbReference type="Gene3D" id="1.10.1740.10">
    <property type="match status" value="1"/>
</dbReference>
<dbReference type="PANTHER" id="PTHR30603:SF4">
    <property type="entry name" value="RNA POLYMERASE SIGMA FACTOR SIGE, CHLOROPLASTIC_MITOCHONDRIAL"/>
    <property type="match status" value="1"/>
</dbReference>
<comment type="similarity">
    <text evidence="1">Belongs to the sigma-70 factor family.</text>
</comment>
<dbReference type="SUPFAM" id="SSF88946">
    <property type="entry name" value="Sigma2 domain of RNA polymerase sigma factors"/>
    <property type="match status" value="1"/>
</dbReference>
<comment type="caution">
    <text evidence="10">The sequence shown here is derived from an EMBL/GenBank/DDBJ whole genome shotgun (WGS) entry which is preliminary data.</text>
</comment>
<feature type="compositionally biased region" description="Basic and acidic residues" evidence="6">
    <location>
        <begin position="217"/>
        <end position="231"/>
    </location>
</feature>
<feature type="domain" description="RNA polymerase sigma-70 region 3" evidence="7">
    <location>
        <begin position="320"/>
        <end position="360"/>
    </location>
</feature>
<dbReference type="Pfam" id="PF04542">
    <property type="entry name" value="Sigma70_r2"/>
    <property type="match status" value="1"/>
</dbReference>
<evidence type="ECO:0000256" key="6">
    <source>
        <dbReference type="SAM" id="MobiDB-lite"/>
    </source>
</evidence>
<keyword evidence="3" id="KW-0731">Sigma factor</keyword>
<feature type="domain" description="RNA polymerase sigma-70 region 3" evidence="7">
    <location>
        <begin position="449"/>
        <end position="515"/>
    </location>
</feature>
<dbReference type="InterPro" id="IPR007630">
    <property type="entry name" value="RNA_pol_sigma70_r4"/>
</dbReference>
<protein>
    <recommendedName>
        <fullName evidence="12">Sigma factor</fullName>
    </recommendedName>
</protein>
<keyword evidence="11" id="KW-1185">Reference proteome</keyword>
<feature type="region of interest" description="Disordered" evidence="6">
    <location>
        <begin position="140"/>
        <end position="172"/>
    </location>
</feature>
<reference evidence="10 11" key="1">
    <citation type="journal article" date="2021" name="bioRxiv">
        <title>The Gossypium anomalum genome as a resource for cotton improvement and evolutionary analysis of hybrid incompatibility.</title>
        <authorList>
            <person name="Grover C.E."/>
            <person name="Yuan D."/>
            <person name="Arick M.A."/>
            <person name="Miller E.R."/>
            <person name="Hu G."/>
            <person name="Peterson D.G."/>
            <person name="Wendel J.F."/>
            <person name="Udall J.A."/>
        </authorList>
    </citation>
    <scope>NUCLEOTIDE SEQUENCE [LARGE SCALE GENOMIC DNA]</scope>
    <source>
        <strain evidence="10">JFW-Udall</strain>
        <tissue evidence="10">Leaf</tissue>
    </source>
</reference>
<keyword evidence="5" id="KW-0804">Transcription</keyword>
<dbReference type="InterPro" id="IPR036388">
    <property type="entry name" value="WH-like_DNA-bd_sf"/>
</dbReference>
<dbReference type="InterPro" id="IPR013325">
    <property type="entry name" value="RNA_pol_sigma_r2"/>
</dbReference>
<evidence type="ECO:0000259" key="7">
    <source>
        <dbReference type="Pfam" id="PF04539"/>
    </source>
</evidence>
<dbReference type="EMBL" id="JAHUZN010000012">
    <property type="protein sequence ID" value="KAG8476350.1"/>
    <property type="molecule type" value="Genomic_DNA"/>
</dbReference>
<dbReference type="SUPFAM" id="SSF88659">
    <property type="entry name" value="Sigma3 and sigma4 domains of RNA polymerase sigma factors"/>
    <property type="match status" value="2"/>
</dbReference>
<name>A0A8J5YF99_9ROSI</name>
<dbReference type="GO" id="GO:0006352">
    <property type="term" value="P:DNA-templated transcription initiation"/>
    <property type="evidence" value="ECO:0007669"/>
    <property type="project" value="InterPro"/>
</dbReference>
<feature type="domain" description="RNA polymerase sigma-70 region 4" evidence="9">
    <location>
        <begin position="534"/>
        <end position="587"/>
    </location>
</feature>
<dbReference type="Pfam" id="PF04545">
    <property type="entry name" value="Sigma70_r4"/>
    <property type="match status" value="1"/>
</dbReference>